<feature type="transmembrane region" description="Helical" evidence="5">
    <location>
        <begin position="142"/>
        <end position="163"/>
    </location>
</feature>
<dbReference type="PANTHER" id="PTHR22950:SF652">
    <property type="entry name" value="TRANSMEMBRANE AMINO ACID TRANSPORTER FAMILY PROTEIN"/>
    <property type="match status" value="1"/>
</dbReference>
<protein>
    <recommendedName>
        <fullName evidence="7">Amino acid transporter transmembrane domain-containing protein</fullName>
    </recommendedName>
</protein>
<gene>
    <name evidence="8" type="ORF">TeGR_g13965</name>
</gene>
<feature type="transmembrane region" description="Helical" evidence="5">
    <location>
        <begin position="444"/>
        <end position="462"/>
    </location>
</feature>
<evidence type="ECO:0000256" key="2">
    <source>
        <dbReference type="ARBA" id="ARBA00022692"/>
    </source>
</evidence>
<feature type="transmembrane region" description="Helical" evidence="5">
    <location>
        <begin position="207"/>
        <end position="229"/>
    </location>
</feature>
<dbReference type="PANTHER" id="PTHR22950">
    <property type="entry name" value="AMINO ACID TRANSPORTER"/>
    <property type="match status" value="1"/>
</dbReference>
<dbReference type="Proteomes" id="UP001165060">
    <property type="component" value="Unassembled WGS sequence"/>
</dbReference>
<proteinExistence type="predicted"/>
<evidence type="ECO:0000256" key="5">
    <source>
        <dbReference type="SAM" id="Phobius"/>
    </source>
</evidence>
<keyword evidence="3 5" id="KW-1133">Transmembrane helix</keyword>
<feature type="signal peptide" evidence="6">
    <location>
        <begin position="1"/>
        <end position="25"/>
    </location>
</feature>
<organism evidence="8 9">
    <name type="scientific">Tetraparma gracilis</name>
    <dbReference type="NCBI Taxonomy" id="2962635"/>
    <lineage>
        <taxon>Eukaryota</taxon>
        <taxon>Sar</taxon>
        <taxon>Stramenopiles</taxon>
        <taxon>Ochrophyta</taxon>
        <taxon>Bolidophyceae</taxon>
        <taxon>Parmales</taxon>
        <taxon>Triparmaceae</taxon>
        <taxon>Tetraparma</taxon>
    </lineage>
</organism>
<feature type="transmembrane region" description="Helical" evidence="5">
    <location>
        <begin position="402"/>
        <end position="423"/>
    </location>
</feature>
<name>A0ABQ6MA36_9STRA</name>
<evidence type="ECO:0000313" key="9">
    <source>
        <dbReference type="Proteomes" id="UP001165060"/>
    </source>
</evidence>
<comment type="caution">
    <text evidence="8">The sequence shown here is derived from an EMBL/GenBank/DDBJ whole genome shotgun (WGS) entry which is preliminary data.</text>
</comment>
<keyword evidence="9" id="KW-1185">Reference proteome</keyword>
<feature type="transmembrane region" description="Helical" evidence="5">
    <location>
        <begin position="297"/>
        <end position="319"/>
    </location>
</feature>
<evidence type="ECO:0000256" key="6">
    <source>
        <dbReference type="SAM" id="SignalP"/>
    </source>
</evidence>
<feature type="transmembrane region" description="Helical" evidence="5">
    <location>
        <begin position="256"/>
        <end position="276"/>
    </location>
</feature>
<feature type="transmembrane region" description="Helical" evidence="5">
    <location>
        <begin position="94"/>
        <end position="115"/>
    </location>
</feature>
<keyword evidence="4 5" id="KW-0472">Membrane</keyword>
<keyword evidence="6" id="KW-0732">Signal</keyword>
<sequence length="465" mass="49124">MMRSTTPNRSLALCCLLLLIALVSSLPTPSNLPAVPVSRSTAPSSFLSSAPLNGGAQDDLAESSVTASVFNLVNNVAGAGLLTLSAGMAKGTGWIPALSICTFLGLCSAHSFTLIGRACELTGEKDFKGLWARTLGERSSSFVDVMVALMCSAAGVIYSGVLGDVSTELLASAGFPAKLNGRTSNILIITAFILLPLSLLKNLSALAFTSFFGFTSIVYTVLFIAFRWLDGSYALGTGKFVVDELITKPTFNKNSLLNIDFTSLVLASNLGLSYIAHYNAPAYFRELKEKTKFKQMVFTSFGILTALYALVMGAGYATFGDTCQGNILLNYHPSDALSTLARFATLVSILVGFPLVFCGIREGVLSILLNSGYKANFELTVLALLSIVTFFSITVADISVVAGLTGAAMGSMIVYILPALIYTKSVKGAFGINSAEYSRSKKHLALLPVGAFLAVFGVMMTLKGE</sequence>
<feature type="transmembrane region" description="Helical" evidence="5">
    <location>
        <begin position="183"/>
        <end position="200"/>
    </location>
</feature>
<reference evidence="8 9" key="1">
    <citation type="journal article" date="2023" name="Commun. Biol.">
        <title>Genome analysis of Parmales, the sister group of diatoms, reveals the evolutionary specialization of diatoms from phago-mixotrophs to photoautotrophs.</title>
        <authorList>
            <person name="Ban H."/>
            <person name="Sato S."/>
            <person name="Yoshikawa S."/>
            <person name="Yamada K."/>
            <person name="Nakamura Y."/>
            <person name="Ichinomiya M."/>
            <person name="Sato N."/>
            <person name="Blanc-Mathieu R."/>
            <person name="Endo H."/>
            <person name="Kuwata A."/>
            <person name="Ogata H."/>
        </authorList>
    </citation>
    <scope>NUCLEOTIDE SEQUENCE [LARGE SCALE GENOMIC DNA]</scope>
</reference>
<dbReference type="Pfam" id="PF01490">
    <property type="entry name" value="Aa_trans"/>
    <property type="match status" value="1"/>
</dbReference>
<evidence type="ECO:0000256" key="3">
    <source>
        <dbReference type="ARBA" id="ARBA00022989"/>
    </source>
</evidence>
<feature type="transmembrane region" description="Helical" evidence="5">
    <location>
        <begin position="379"/>
        <end position="396"/>
    </location>
</feature>
<comment type="subcellular location">
    <subcellularLocation>
        <location evidence="1">Membrane</location>
        <topology evidence="1">Multi-pass membrane protein</topology>
    </subcellularLocation>
</comment>
<evidence type="ECO:0000259" key="7">
    <source>
        <dbReference type="Pfam" id="PF01490"/>
    </source>
</evidence>
<evidence type="ECO:0000313" key="8">
    <source>
        <dbReference type="EMBL" id="GMI22464.1"/>
    </source>
</evidence>
<feature type="domain" description="Amino acid transporter transmembrane" evidence="7">
    <location>
        <begin position="62"/>
        <end position="461"/>
    </location>
</feature>
<keyword evidence="2 5" id="KW-0812">Transmembrane</keyword>
<dbReference type="InterPro" id="IPR013057">
    <property type="entry name" value="AA_transpt_TM"/>
</dbReference>
<evidence type="ECO:0000256" key="4">
    <source>
        <dbReference type="ARBA" id="ARBA00023136"/>
    </source>
</evidence>
<evidence type="ECO:0000256" key="1">
    <source>
        <dbReference type="ARBA" id="ARBA00004141"/>
    </source>
</evidence>
<feature type="transmembrane region" description="Helical" evidence="5">
    <location>
        <begin position="339"/>
        <end position="358"/>
    </location>
</feature>
<dbReference type="EMBL" id="BRYB01002604">
    <property type="protein sequence ID" value="GMI22464.1"/>
    <property type="molecule type" value="Genomic_DNA"/>
</dbReference>
<accession>A0ABQ6MA36</accession>
<feature type="chain" id="PRO_5046031160" description="Amino acid transporter transmembrane domain-containing protein" evidence="6">
    <location>
        <begin position="26"/>
        <end position="465"/>
    </location>
</feature>